<evidence type="ECO:0000313" key="2">
    <source>
        <dbReference type="EMBL" id="HEV08929.1"/>
    </source>
</evidence>
<dbReference type="Pfam" id="PF07642">
    <property type="entry name" value="BBP2"/>
    <property type="match status" value="1"/>
</dbReference>
<proteinExistence type="predicted"/>
<evidence type="ECO:0000256" key="1">
    <source>
        <dbReference type="SAM" id="SignalP"/>
    </source>
</evidence>
<protein>
    <submittedName>
        <fullName evidence="2">Porin</fullName>
    </submittedName>
</protein>
<dbReference type="Proteomes" id="UP000885621">
    <property type="component" value="Unassembled WGS sequence"/>
</dbReference>
<organism evidence="2">
    <name type="scientific">Sulfurihydrogenibium azorense</name>
    <dbReference type="NCBI Taxonomy" id="309806"/>
    <lineage>
        <taxon>Bacteria</taxon>
        <taxon>Pseudomonadati</taxon>
        <taxon>Aquificota</taxon>
        <taxon>Aquificia</taxon>
        <taxon>Aquificales</taxon>
        <taxon>Hydrogenothermaceae</taxon>
        <taxon>Sulfurihydrogenibium</taxon>
    </lineage>
</organism>
<gene>
    <name evidence="2" type="ORF">ENO34_00840</name>
</gene>
<feature type="signal peptide" evidence="1">
    <location>
        <begin position="1"/>
        <end position="18"/>
    </location>
</feature>
<reference evidence="2" key="1">
    <citation type="journal article" date="2020" name="mSystems">
        <title>Genome- and Community-Level Interaction Insights into Carbon Utilization and Element Cycling Functions of Hydrothermarchaeota in Hydrothermal Sediment.</title>
        <authorList>
            <person name="Zhou Z."/>
            <person name="Liu Y."/>
            <person name="Xu W."/>
            <person name="Pan J."/>
            <person name="Luo Z.H."/>
            <person name="Li M."/>
        </authorList>
    </citation>
    <scope>NUCLEOTIDE SEQUENCE [LARGE SCALE GENOMIC DNA]</scope>
    <source>
        <strain evidence="2">SpSt-1257</strain>
    </source>
</reference>
<accession>A0A832DQA2</accession>
<name>A0A832DQA2_9AQUI</name>
<feature type="non-terminal residue" evidence="2">
    <location>
        <position position="144"/>
    </location>
</feature>
<feature type="chain" id="PRO_5032533118" evidence="1">
    <location>
        <begin position="19"/>
        <end position="144"/>
    </location>
</feature>
<dbReference type="AlphaFoldDB" id="A0A832DQA2"/>
<keyword evidence="1" id="KW-0732">Signal</keyword>
<dbReference type="InterPro" id="IPR011486">
    <property type="entry name" value="BBP2"/>
</dbReference>
<dbReference type="EMBL" id="DSFC01000047">
    <property type="protein sequence ID" value="HEV08929.1"/>
    <property type="molecule type" value="Genomic_DNA"/>
</dbReference>
<comment type="caution">
    <text evidence="2">The sequence shown here is derived from an EMBL/GenBank/DDBJ whole genome shotgun (WGS) entry which is preliminary data.</text>
</comment>
<sequence>MKKLIFLSLSVSVSIAQAFELKTESIGTINLNGALTGYSIYTDNKVGNDRKTRYDVGSALISISKSAEPVGFTVIGGAYSLPVVGAGLSNTSDYTKLYSALPIAYIELAPLKGFSIQVGKLPTLIGYESAFTYLNNYIQRGLVW</sequence>